<dbReference type="InterPro" id="IPR012675">
    <property type="entry name" value="Beta-grasp_dom_sf"/>
</dbReference>
<proteinExistence type="inferred from homology"/>
<evidence type="ECO:0000313" key="4">
    <source>
        <dbReference type="EMBL" id="MEA5478789.1"/>
    </source>
</evidence>
<dbReference type="InterPro" id="IPR003749">
    <property type="entry name" value="ThiS/MoaD-like"/>
</dbReference>
<evidence type="ECO:0000256" key="2">
    <source>
        <dbReference type="ARBA" id="ARBA00024200"/>
    </source>
</evidence>
<reference evidence="4 5" key="1">
    <citation type="submission" date="2023-12" db="EMBL/GenBank/DDBJ databases">
        <title>Baltic Sea Cyanobacteria.</title>
        <authorList>
            <person name="Delbaje E."/>
            <person name="Fewer D.P."/>
            <person name="Shishido T.K."/>
        </authorList>
    </citation>
    <scope>NUCLEOTIDE SEQUENCE [LARGE SCALE GENOMIC DNA]</scope>
    <source>
        <strain evidence="4 5">UHCC 0370</strain>
    </source>
</reference>
<dbReference type="InterPro" id="IPR016155">
    <property type="entry name" value="Mopterin_synth/thiamin_S_b"/>
</dbReference>
<dbReference type="SUPFAM" id="SSF54285">
    <property type="entry name" value="MoaD/ThiS"/>
    <property type="match status" value="1"/>
</dbReference>
<dbReference type="Proteomes" id="UP001301388">
    <property type="component" value="Unassembled WGS sequence"/>
</dbReference>
<dbReference type="RefSeq" id="WP_323262196.1">
    <property type="nucleotide sequence ID" value="NZ_JAYGIE010000078.1"/>
</dbReference>
<dbReference type="Gene3D" id="3.10.20.30">
    <property type="match status" value="1"/>
</dbReference>
<dbReference type="PANTHER" id="PTHR33359">
    <property type="entry name" value="MOLYBDOPTERIN SYNTHASE SULFUR CARRIER SUBUNIT"/>
    <property type="match status" value="1"/>
</dbReference>
<name>A0ABU5TKV4_9CYAN</name>
<protein>
    <recommendedName>
        <fullName evidence="3">Molybdopterin synthase sulfur carrier subunit</fullName>
    </recommendedName>
</protein>
<evidence type="ECO:0000256" key="3">
    <source>
        <dbReference type="ARBA" id="ARBA00024247"/>
    </source>
</evidence>
<organism evidence="4 5">
    <name type="scientific">Pseudanabaena galeata UHCC 0370</name>
    <dbReference type="NCBI Taxonomy" id="3110310"/>
    <lineage>
        <taxon>Bacteria</taxon>
        <taxon>Bacillati</taxon>
        <taxon>Cyanobacteriota</taxon>
        <taxon>Cyanophyceae</taxon>
        <taxon>Pseudanabaenales</taxon>
        <taxon>Pseudanabaenaceae</taxon>
        <taxon>Pseudanabaena</taxon>
    </lineage>
</organism>
<evidence type="ECO:0000256" key="1">
    <source>
        <dbReference type="ARBA" id="ARBA00022741"/>
    </source>
</evidence>
<accession>A0ABU5TKV4</accession>
<gene>
    <name evidence="4" type="ORF">VB774_14270</name>
</gene>
<comment type="caution">
    <text evidence="4">The sequence shown here is derived from an EMBL/GenBank/DDBJ whole genome shotgun (WGS) entry which is preliminary data.</text>
</comment>
<comment type="similarity">
    <text evidence="2">Belongs to the MoaD family.</text>
</comment>
<dbReference type="PANTHER" id="PTHR33359:SF1">
    <property type="entry name" value="MOLYBDOPTERIN SYNTHASE SULFUR CARRIER SUBUNIT"/>
    <property type="match status" value="1"/>
</dbReference>
<dbReference type="EMBL" id="JAYGIE010000078">
    <property type="protein sequence ID" value="MEA5478789.1"/>
    <property type="molecule type" value="Genomic_DNA"/>
</dbReference>
<dbReference type="CDD" id="cd00754">
    <property type="entry name" value="Ubl_MoaD"/>
    <property type="match status" value="1"/>
</dbReference>
<dbReference type="Pfam" id="PF02597">
    <property type="entry name" value="ThiS"/>
    <property type="match status" value="1"/>
</dbReference>
<sequence length="85" mass="9447">MAENIQITVKLFAIFQEVLATDELQINLESGTSVSAIFDRLVSQHPHLEKWRLLTRYAVNLNFADPQTILKNGDEVALIPPVSGG</sequence>
<evidence type="ECO:0000313" key="5">
    <source>
        <dbReference type="Proteomes" id="UP001301388"/>
    </source>
</evidence>
<keyword evidence="1" id="KW-0547">Nucleotide-binding</keyword>
<keyword evidence="5" id="KW-1185">Reference proteome</keyword>
<dbReference type="InterPro" id="IPR044672">
    <property type="entry name" value="MOCS2A"/>
</dbReference>